<dbReference type="SUPFAM" id="SSF52540">
    <property type="entry name" value="P-loop containing nucleoside triphosphate hydrolases"/>
    <property type="match status" value="1"/>
</dbReference>
<dbReference type="PROSITE" id="PS51388">
    <property type="entry name" value="GED"/>
    <property type="match status" value="1"/>
</dbReference>
<dbReference type="PRINTS" id="PR00195">
    <property type="entry name" value="DYNAMIN"/>
</dbReference>
<dbReference type="GO" id="GO:0005525">
    <property type="term" value="F:GTP binding"/>
    <property type="evidence" value="ECO:0007669"/>
    <property type="project" value="UniProtKB-KW"/>
</dbReference>
<dbReference type="InterPro" id="IPR027417">
    <property type="entry name" value="P-loop_NTPase"/>
</dbReference>
<keyword evidence="1 3" id="KW-0547">Nucleotide-binding</keyword>
<evidence type="ECO:0000256" key="1">
    <source>
        <dbReference type="ARBA" id="ARBA00022741"/>
    </source>
</evidence>
<dbReference type="GO" id="GO:0003924">
    <property type="term" value="F:GTPase activity"/>
    <property type="evidence" value="ECO:0007669"/>
    <property type="project" value="InterPro"/>
</dbReference>
<organism evidence="7 8">
    <name type="scientific">Planoprotostelium fungivorum</name>
    <dbReference type="NCBI Taxonomy" id="1890364"/>
    <lineage>
        <taxon>Eukaryota</taxon>
        <taxon>Amoebozoa</taxon>
        <taxon>Evosea</taxon>
        <taxon>Variosea</taxon>
        <taxon>Cavosteliida</taxon>
        <taxon>Cavosteliaceae</taxon>
        <taxon>Planoprotostelium</taxon>
    </lineage>
</organism>
<evidence type="ECO:0000313" key="8">
    <source>
        <dbReference type="Proteomes" id="UP000241769"/>
    </source>
</evidence>
<evidence type="ECO:0000259" key="5">
    <source>
        <dbReference type="PROSITE" id="PS51388"/>
    </source>
</evidence>
<comment type="similarity">
    <text evidence="3">Belongs to the TRAFAC class dynamin-like GTPase superfamily. Dynamin/Fzo/YdjA family.</text>
</comment>
<dbReference type="Pfam" id="PF01031">
    <property type="entry name" value="Dynamin_M"/>
    <property type="match status" value="1"/>
</dbReference>
<feature type="domain" description="GED" evidence="5">
    <location>
        <begin position="649"/>
        <end position="740"/>
    </location>
</feature>
<dbReference type="GO" id="GO:0000266">
    <property type="term" value="P:mitochondrial fission"/>
    <property type="evidence" value="ECO:0007669"/>
    <property type="project" value="TreeGrafter"/>
</dbReference>
<dbReference type="FunFam" id="3.40.50.300:FF:001027">
    <property type="entry name" value="dynamin-related protein 3A"/>
    <property type="match status" value="1"/>
</dbReference>
<accession>A0A2P6NAT9</accession>
<comment type="caution">
    <text evidence="7">The sequence shown here is derived from an EMBL/GenBank/DDBJ whole genome shotgun (WGS) entry which is preliminary data.</text>
</comment>
<evidence type="ECO:0000259" key="6">
    <source>
        <dbReference type="PROSITE" id="PS51718"/>
    </source>
</evidence>
<dbReference type="InterPro" id="IPR000375">
    <property type="entry name" value="Dynamin_stalk"/>
</dbReference>
<feature type="compositionally biased region" description="Polar residues" evidence="4">
    <location>
        <begin position="589"/>
        <end position="605"/>
    </location>
</feature>
<dbReference type="InterPro" id="IPR045063">
    <property type="entry name" value="Dynamin_N"/>
</dbReference>
<name>A0A2P6NAT9_9EUKA</name>
<evidence type="ECO:0000313" key="7">
    <source>
        <dbReference type="EMBL" id="PRP81066.1"/>
    </source>
</evidence>
<dbReference type="GO" id="GO:0016559">
    <property type="term" value="P:peroxisome fission"/>
    <property type="evidence" value="ECO:0007669"/>
    <property type="project" value="TreeGrafter"/>
</dbReference>
<dbReference type="GO" id="GO:0006909">
    <property type="term" value="P:phagocytosis"/>
    <property type="evidence" value="ECO:0007669"/>
    <property type="project" value="TreeGrafter"/>
</dbReference>
<evidence type="ECO:0000256" key="2">
    <source>
        <dbReference type="ARBA" id="ARBA00023134"/>
    </source>
</evidence>
<dbReference type="GO" id="GO:0016020">
    <property type="term" value="C:membrane"/>
    <property type="evidence" value="ECO:0007669"/>
    <property type="project" value="TreeGrafter"/>
</dbReference>
<dbReference type="CDD" id="cd08771">
    <property type="entry name" value="DLP_1"/>
    <property type="match status" value="1"/>
</dbReference>
<dbReference type="InParanoid" id="A0A2P6NAT9"/>
<keyword evidence="2 3" id="KW-0342">GTP-binding</keyword>
<gene>
    <name evidence="7" type="ORF">PROFUN_11144</name>
</gene>
<keyword evidence="8" id="KW-1185">Reference proteome</keyword>
<dbReference type="InterPro" id="IPR030381">
    <property type="entry name" value="G_DYNAMIN_dom"/>
</dbReference>
<dbReference type="GO" id="GO:0005874">
    <property type="term" value="C:microtubule"/>
    <property type="evidence" value="ECO:0007669"/>
    <property type="project" value="TreeGrafter"/>
</dbReference>
<dbReference type="FunCoup" id="A0A2P6NAT9">
    <property type="interactions" value="1117"/>
</dbReference>
<feature type="region of interest" description="Disordered" evidence="4">
    <location>
        <begin position="511"/>
        <end position="575"/>
    </location>
</feature>
<dbReference type="GO" id="GO:0008017">
    <property type="term" value="F:microtubule binding"/>
    <property type="evidence" value="ECO:0007669"/>
    <property type="project" value="TreeGrafter"/>
</dbReference>
<dbReference type="InterPro" id="IPR001401">
    <property type="entry name" value="Dynamin_GTPase"/>
</dbReference>
<dbReference type="Pfam" id="PF02212">
    <property type="entry name" value="GED"/>
    <property type="match status" value="1"/>
</dbReference>
<dbReference type="STRING" id="1890364.A0A2P6NAT9"/>
<evidence type="ECO:0000256" key="4">
    <source>
        <dbReference type="SAM" id="MobiDB-lite"/>
    </source>
</evidence>
<reference evidence="7 8" key="1">
    <citation type="journal article" date="2018" name="Genome Biol. Evol.">
        <title>Multiple Roots of Fruiting Body Formation in Amoebozoa.</title>
        <authorList>
            <person name="Hillmann F."/>
            <person name="Forbes G."/>
            <person name="Novohradska S."/>
            <person name="Ferling I."/>
            <person name="Riege K."/>
            <person name="Groth M."/>
            <person name="Westermann M."/>
            <person name="Marz M."/>
            <person name="Spaller T."/>
            <person name="Winckler T."/>
            <person name="Schaap P."/>
            <person name="Glockner G."/>
        </authorList>
    </citation>
    <scope>NUCLEOTIDE SEQUENCE [LARGE SCALE GENOMIC DNA]</scope>
    <source>
        <strain evidence="7 8">Jena</strain>
    </source>
</reference>
<dbReference type="GO" id="GO:0005737">
    <property type="term" value="C:cytoplasm"/>
    <property type="evidence" value="ECO:0007669"/>
    <property type="project" value="TreeGrafter"/>
</dbReference>
<protein>
    <submittedName>
        <fullName evidence="7">Uncharacterized protein</fullName>
    </submittedName>
</protein>
<proteinExistence type="inferred from homology"/>
<dbReference type="OrthoDB" id="5061070at2759"/>
<feature type="region of interest" description="Disordered" evidence="4">
    <location>
        <begin position="589"/>
        <end position="623"/>
    </location>
</feature>
<dbReference type="PANTHER" id="PTHR11566:SF21">
    <property type="entry name" value="DYNAMIN RELATED PROTEIN 1, ISOFORM A"/>
    <property type="match status" value="1"/>
</dbReference>
<dbReference type="InterPro" id="IPR020850">
    <property type="entry name" value="GED_dom"/>
</dbReference>
<dbReference type="EMBL" id="MDYQ01000131">
    <property type="protein sequence ID" value="PRP81066.1"/>
    <property type="molecule type" value="Genomic_DNA"/>
</dbReference>
<dbReference type="InterPro" id="IPR019762">
    <property type="entry name" value="Dynamin_GTPase_CS"/>
</dbReference>
<dbReference type="SMART" id="SM00302">
    <property type="entry name" value="GED"/>
    <property type="match status" value="1"/>
</dbReference>
<dbReference type="Pfam" id="PF00350">
    <property type="entry name" value="Dynamin_N"/>
    <property type="match status" value="1"/>
</dbReference>
<dbReference type="Gene3D" id="3.40.50.300">
    <property type="entry name" value="P-loop containing nucleotide triphosphate hydrolases"/>
    <property type="match status" value="1"/>
</dbReference>
<sequence length="740" mass="82596">MDKLIPVINKLQDVFNVLGTDPLDLPQIVVVGSQSSGKSSVLEAIVGRDFLPRGSGIVTRRPLVLQLTHLPPSINDAESDVEWGEFNHRPNEMFHDFDKIREEIERETERTTGKNKGISDIPISLKIYSSHVLNLTLVDLPGITRVPIGDQPPDIERQIRSMVKHYIDKPNAIILAITAANTDLTNSDALQMARESDPDGIRTVGVITKIDIMDKGTNALDMLSGRVVPLKLGFIGVVNRSQQDIIKKKSIRDALVDEQNFFHQHSLYKNISGRLGTAYLSRTLNKTLIQHIRNTLPELKSKVNKMLGDAQQEMLTYGDPLYDGKVSKGAILLQIITRFCSQYNDVIDGKSPEMSTTELYGGARISYVFTDTFGRTLDSINPTEGLSTDDIRTAIRNATGPKTALFVPEQSFELLVRQQISRLEDPCQQCVELVYEELQRMVSQVENKELLRFSNLRDAVVEVVNGILAKYKVPTKDMIQNLLSIELGFINTSHPDFVGAHGAISAILERMAQQQQQQGQQPPLNVPRPTAPALPSKSTLPGSFPQNNSAAPQNIPGNVSAPVGPDGQPSFLSAFFGRPTTSVASGDAYASQNQYSQNQGNFRSNTPPPALPERPRANSREYAPSMGLDQVPVRIKPTAPPSEKETFETELIKYLLNSYFDVVRKNLKDSVPKSIMHFLVNRSKDMMQNELVSSLYKEEKFEDLLQESSVVQQRREQCRSMMDILKKAHEILNEVREFQV</sequence>
<feature type="compositionally biased region" description="Polar residues" evidence="4">
    <location>
        <begin position="536"/>
        <end position="557"/>
    </location>
</feature>
<dbReference type="PROSITE" id="PS00410">
    <property type="entry name" value="G_DYNAMIN_1"/>
    <property type="match status" value="1"/>
</dbReference>
<dbReference type="PROSITE" id="PS51718">
    <property type="entry name" value="G_DYNAMIN_2"/>
    <property type="match status" value="1"/>
</dbReference>
<dbReference type="PANTHER" id="PTHR11566">
    <property type="entry name" value="DYNAMIN"/>
    <property type="match status" value="1"/>
</dbReference>
<dbReference type="InterPro" id="IPR022812">
    <property type="entry name" value="Dynamin"/>
</dbReference>
<dbReference type="AlphaFoldDB" id="A0A2P6NAT9"/>
<dbReference type="Proteomes" id="UP000241769">
    <property type="component" value="Unassembled WGS sequence"/>
</dbReference>
<feature type="domain" description="Dynamin-type G" evidence="6">
    <location>
        <begin position="22"/>
        <end position="297"/>
    </location>
</feature>
<dbReference type="Gene3D" id="1.20.120.1240">
    <property type="entry name" value="Dynamin, middle domain"/>
    <property type="match status" value="2"/>
</dbReference>
<dbReference type="SMART" id="SM00053">
    <property type="entry name" value="DYNc"/>
    <property type="match status" value="1"/>
</dbReference>
<evidence type="ECO:0000256" key="3">
    <source>
        <dbReference type="RuleBase" id="RU003932"/>
    </source>
</evidence>
<dbReference type="GO" id="GO:0048312">
    <property type="term" value="P:intracellular distribution of mitochondria"/>
    <property type="evidence" value="ECO:0007669"/>
    <property type="project" value="TreeGrafter"/>
</dbReference>
<dbReference type="InterPro" id="IPR003130">
    <property type="entry name" value="GED"/>
</dbReference>